<dbReference type="PANTHER" id="PTHR11232">
    <property type="entry name" value="PHOSPHOTYROSINE INTERACTION DOMAIN-CONTAINING FAMILY MEMBER"/>
    <property type="match status" value="1"/>
</dbReference>
<reference evidence="1 2" key="1">
    <citation type="submission" date="2018-11" db="EMBL/GenBank/DDBJ databases">
        <authorList>
            <consortium name="Pathogen Informatics"/>
        </authorList>
    </citation>
    <scope>NUCLEOTIDE SEQUENCE [LARGE SCALE GENOMIC DNA]</scope>
</reference>
<organism evidence="1 2">
    <name type="scientific">Dibothriocephalus latus</name>
    <name type="common">Fish tapeworm</name>
    <name type="synonym">Diphyllobothrium latum</name>
    <dbReference type="NCBI Taxonomy" id="60516"/>
    <lineage>
        <taxon>Eukaryota</taxon>
        <taxon>Metazoa</taxon>
        <taxon>Spiralia</taxon>
        <taxon>Lophotrochozoa</taxon>
        <taxon>Platyhelminthes</taxon>
        <taxon>Cestoda</taxon>
        <taxon>Eucestoda</taxon>
        <taxon>Diphyllobothriidea</taxon>
        <taxon>Diphyllobothriidae</taxon>
        <taxon>Dibothriocephalus</taxon>
    </lineage>
</organism>
<dbReference type="InterPro" id="IPR011993">
    <property type="entry name" value="PH-like_dom_sf"/>
</dbReference>
<proteinExistence type="predicted"/>
<dbReference type="EMBL" id="UYRU01053307">
    <property type="protein sequence ID" value="VDN12194.1"/>
    <property type="molecule type" value="Genomic_DNA"/>
</dbReference>
<protein>
    <submittedName>
        <fullName evidence="1">Uncharacterized protein</fullName>
    </submittedName>
</protein>
<dbReference type="OrthoDB" id="10030336at2759"/>
<dbReference type="Gene3D" id="2.30.29.30">
    <property type="entry name" value="Pleckstrin-homology domain (PH domain)/Phosphotyrosine-binding domain (PTB)"/>
    <property type="match status" value="1"/>
</dbReference>
<dbReference type="Proteomes" id="UP000281553">
    <property type="component" value="Unassembled WGS sequence"/>
</dbReference>
<keyword evidence="2" id="KW-1185">Reference proteome</keyword>
<dbReference type="InterPro" id="IPR051133">
    <property type="entry name" value="Adapter_Engulfment-Domain"/>
</dbReference>
<evidence type="ECO:0000313" key="1">
    <source>
        <dbReference type="EMBL" id="VDN12194.1"/>
    </source>
</evidence>
<name>A0A3P7L6R8_DIBLA</name>
<dbReference type="AlphaFoldDB" id="A0A3P7L6R8"/>
<evidence type="ECO:0000313" key="2">
    <source>
        <dbReference type="Proteomes" id="UP000281553"/>
    </source>
</evidence>
<dbReference type="PANTHER" id="PTHR11232:SF17">
    <property type="entry name" value="CAPON-LIKE PROTEIN"/>
    <property type="match status" value="1"/>
</dbReference>
<dbReference type="GO" id="GO:0050998">
    <property type="term" value="F:nitric-oxide synthase binding"/>
    <property type="evidence" value="ECO:0007669"/>
    <property type="project" value="TreeGrafter"/>
</dbReference>
<gene>
    <name evidence="1" type="ORF">DILT_LOCUS8025</name>
</gene>
<dbReference type="SUPFAM" id="SSF50729">
    <property type="entry name" value="PH domain-like"/>
    <property type="match status" value="1"/>
</dbReference>
<sequence>MFLLFISQQFIGTMEVPRPQNRLEIVSSMRRIRYEFKAKGVKKQKVLIKVSADGVFVYGRTKPKVRKHNCALKSCLFKPTVIIEQQNQDTYATYTNLCLQPLTRKIPLLVPRLVSAPLSPHRYILGIAGKDRDAG</sequence>
<accession>A0A3P7L6R8</accession>